<feature type="region of interest" description="Disordered" evidence="2">
    <location>
        <begin position="249"/>
        <end position="328"/>
    </location>
</feature>
<proteinExistence type="predicted"/>
<name>A0AA40I3A4_CNENI</name>
<evidence type="ECO:0000313" key="3">
    <source>
        <dbReference type="EMBL" id="KAK1342232.1"/>
    </source>
</evidence>
<keyword evidence="1" id="KW-0175">Coiled coil</keyword>
<dbReference type="Gene3D" id="1.10.287.1490">
    <property type="match status" value="1"/>
</dbReference>
<evidence type="ECO:0000256" key="2">
    <source>
        <dbReference type="SAM" id="MobiDB-lite"/>
    </source>
</evidence>
<dbReference type="Proteomes" id="UP001177744">
    <property type="component" value="Unassembled WGS sequence"/>
</dbReference>
<dbReference type="AlphaFoldDB" id="A0AA40I3A4"/>
<organism evidence="3 4">
    <name type="scientific">Cnephaeus nilssonii</name>
    <name type="common">Northern bat</name>
    <name type="synonym">Eptesicus nilssonii</name>
    <dbReference type="NCBI Taxonomy" id="3371016"/>
    <lineage>
        <taxon>Eukaryota</taxon>
        <taxon>Metazoa</taxon>
        <taxon>Chordata</taxon>
        <taxon>Craniata</taxon>
        <taxon>Vertebrata</taxon>
        <taxon>Euteleostomi</taxon>
        <taxon>Mammalia</taxon>
        <taxon>Eutheria</taxon>
        <taxon>Laurasiatheria</taxon>
        <taxon>Chiroptera</taxon>
        <taxon>Yangochiroptera</taxon>
        <taxon>Vespertilionidae</taxon>
        <taxon>Cnephaeus</taxon>
    </lineage>
</organism>
<comment type="caution">
    <text evidence="3">The sequence shown here is derived from an EMBL/GenBank/DDBJ whole genome shotgun (WGS) entry which is preliminary data.</text>
</comment>
<dbReference type="SUPFAM" id="SSF90257">
    <property type="entry name" value="Myosin rod fragments"/>
    <property type="match status" value="1"/>
</dbReference>
<gene>
    <name evidence="3" type="ORF">QTO34_016991</name>
</gene>
<evidence type="ECO:0000313" key="4">
    <source>
        <dbReference type="Proteomes" id="UP001177744"/>
    </source>
</evidence>
<sequence length="328" mass="35937">MGPERKGQENNGRLGLASSCASLSLGPPLGLLISPTSLIRPVDRPGDADWHRNRPIRTKSGMLKRLDDKYKQLNDKYTQLNDKYTHLNENYKALNENVTDMKRNQEDMKNNIAAIKNTMEGLNTRLEEAEDCISELEDKSGSPQGQKATRRSGECNTPITSLLLSLPAAQASASPGYLSLWRHWAAEQPPSEACLCLGQALGAAAVQAANSPYEEEQLHKQTDPVRGIAAAYAVHSHPRSNSCLSNLARSEEQQPHKQTTHVRGAAALHSPKWSKEQQPHADCPCPTSSSWVRNPPPKEEQQLHVQLTPTQGAAATKAALPASKEQQL</sequence>
<protein>
    <submittedName>
        <fullName evidence="3">Uncharacterized protein</fullName>
    </submittedName>
</protein>
<dbReference type="EMBL" id="JAULJE010000006">
    <property type="protein sequence ID" value="KAK1342232.1"/>
    <property type="molecule type" value="Genomic_DNA"/>
</dbReference>
<feature type="compositionally biased region" description="Low complexity" evidence="2">
    <location>
        <begin position="313"/>
        <end position="322"/>
    </location>
</feature>
<keyword evidence="4" id="KW-1185">Reference proteome</keyword>
<evidence type="ECO:0000256" key="1">
    <source>
        <dbReference type="SAM" id="Coils"/>
    </source>
</evidence>
<feature type="coiled-coil region" evidence="1">
    <location>
        <begin position="56"/>
        <end position="139"/>
    </location>
</feature>
<accession>A0AA40I3A4</accession>
<reference evidence="3" key="1">
    <citation type="submission" date="2023-06" db="EMBL/GenBank/DDBJ databases">
        <title>Reference genome for the Northern bat (Eptesicus nilssonii), a most northern bat species.</title>
        <authorList>
            <person name="Laine V.N."/>
            <person name="Pulliainen A.T."/>
            <person name="Lilley T.M."/>
        </authorList>
    </citation>
    <scope>NUCLEOTIDE SEQUENCE</scope>
    <source>
        <strain evidence="3">BLF_Eptnil</strain>
        <tissue evidence="3">Kidney</tissue>
    </source>
</reference>